<reference evidence="2 3" key="1">
    <citation type="submission" date="2015-01" db="EMBL/GenBank/DDBJ databases">
        <title>Draft genome sequence of Leucobacter komagatae strain VKM ST2845.</title>
        <authorList>
            <person name="Karlyshev A.V."/>
            <person name="Kudryashova E.B."/>
        </authorList>
    </citation>
    <scope>NUCLEOTIDE SEQUENCE [LARGE SCALE GENOMIC DNA]</scope>
    <source>
        <strain evidence="2 3">VKM ST2845</strain>
    </source>
</reference>
<sequence>MVNREGRSLGPRRALVSAPRESVGVERDASRHGRPLVVAQRSERVGDLRGAVRVDRSDRAHSAPRERERLVAPIRGGRDDADFACISDLAEHPADGRAVEQ</sequence>
<keyword evidence="3" id="KW-1185">Reference proteome</keyword>
<feature type="region of interest" description="Disordered" evidence="1">
    <location>
        <begin position="1"/>
        <end position="31"/>
    </location>
</feature>
<protein>
    <submittedName>
        <fullName evidence="2">Uncharacterized protein</fullName>
    </submittedName>
</protein>
<dbReference type="Proteomes" id="UP000032120">
    <property type="component" value="Unassembled WGS sequence"/>
</dbReference>
<gene>
    <name evidence="2" type="ORF">SD72_02685</name>
</gene>
<name>A0A0D0IRI9_9MICO</name>
<proteinExistence type="predicted"/>
<comment type="caution">
    <text evidence="2">The sequence shown here is derived from an EMBL/GenBank/DDBJ whole genome shotgun (WGS) entry which is preliminary data.</text>
</comment>
<dbReference type="EMBL" id="JXSQ01000002">
    <property type="protein sequence ID" value="KIP53582.1"/>
    <property type="molecule type" value="Genomic_DNA"/>
</dbReference>
<evidence type="ECO:0000313" key="2">
    <source>
        <dbReference type="EMBL" id="KIP53582.1"/>
    </source>
</evidence>
<evidence type="ECO:0000256" key="1">
    <source>
        <dbReference type="SAM" id="MobiDB-lite"/>
    </source>
</evidence>
<organism evidence="2 3">
    <name type="scientific">Leucobacter komagatae</name>
    <dbReference type="NCBI Taxonomy" id="55969"/>
    <lineage>
        <taxon>Bacteria</taxon>
        <taxon>Bacillati</taxon>
        <taxon>Actinomycetota</taxon>
        <taxon>Actinomycetes</taxon>
        <taxon>Micrococcales</taxon>
        <taxon>Microbacteriaceae</taxon>
        <taxon>Leucobacter</taxon>
    </lineage>
</organism>
<evidence type="ECO:0000313" key="3">
    <source>
        <dbReference type="Proteomes" id="UP000032120"/>
    </source>
</evidence>
<accession>A0A0D0IRI9</accession>
<feature type="region of interest" description="Disordered" evidence="1">
    <location>
        <begin position="55"/>
        <end position="74"/>
    </location>
</feature>
<dbReference type="AlphaFoldDB" id="A0A0D0IRI9"/>